<feature type="transmembrane region" description="Helical" evidence="5">
    <location>
        <begin position="441"/>
        <end position="458"/>
    </location>
</feature>
<feature type="transmembrane region" description="Helical" evidence="5">
    <location>
        <begin position="66"/>
        <end position="84"/>
    </location>
</feature>
<feature type="transmembrane region" description="Helical" evidence="5">
    <location>
        <begin position="96"/>
        <end position="116"/>
    </location>
</feature>
<evidence type="ECO:0000313" key="8">
    <source>
        <dbReference type="Proteomes" id="UP000076555"/>
    </source>
</evidence>
<dbReference type="PANTHER" id="PTHR37422">
    <property type="entry name" value="TEICHURONIC ACID BIOSYNTHESIS PROTEIN TUAE"/>
    <property type="match status" value="1"/>
</dbReference>
<dbReference type="OrthoDB" id="9806320at2"/>
<gene>
    <name evidence="7" type="ORF">A2T98_01930</name>
</gene>
<dbReference type="NCBIfam" id="TIGR00947">
    <property type="entry name" value="2A73"/>
    <property type="match status" value="1"/>
</dbReference>
<feature type="domain" description="O-antigen ligase-related" evidence="6">
    <location>
        <begin position="236"/>
        <end position="386"/>
    </location>
</feature>
<evidence type="ECO:0000256" key="5">
    <source>
        <dbReference type="SAM" id="Phobius"/>
    </source>
</evidence>
<dbReference type="PANTHER" id="PTHR37422:SF22">
    <property type="entry name" value="SLR1515 PROTEIN"/>
    <property type="match status" value="1"/>
</dbReference>
<evidence type="ECO:0000256" key="4">
    <source>
        <dbReference type="ARBA" id="ARBA00023136"/>
    </source>
</evidence>
<accession>A0A166KRK1</accession>
<protein>
    <submittedName>
        <fullName evidence="7">Putative bicarbonate transporter, IctB family</fullName>
    </submittedName>
</protein>
<feature type="transmembrane region" description="Helical" evidence="5">
    <location>
        <begin position="151"/>
        <end position="169"/>
    </location>
</feature>
<feature type="transmembrane region" description="Helical" evidence="5">
    <location>
        <begin position="122"/>
        <end position="144"/>
    </location>
</feature>
<feature type="transmembrane region" description="Helical" evidence="5">
    <location>
        <begin position="412"/>
        <end position="435"/>
    </location>
</feature>
<dbReference type="RefSeq" id="WP_006197164.1">
    <property type="nucleotide sequence ID" value="NZ_CAWMRI010000019.1"/>
</dbReference>
<keyword evidence="4 5" id="KW-0472">Membrane</keyword>
<dbReference type="Proteomes" id="UP000076555">
    <property type="component" value="Unassembled WGS sequence"/>
</dbReference>
<evidence type="ECO:0000256" key="1">
    <source>
        <dbReference type="ARBA" id="ARBA00004141"/>
    </source>
</evidence>
<feature type="transmembrane region" description="Helical" evidence="5">
    <location>
        <begin position="283"/>
        <end position="301"/>
    </location>
</feature>
<evidence type="ECO:0000256" key="2">
    <source>
        <dbReference type="ARBA" id="ARBA00022692"/>
    </source>
</evidence>
<keyword evidence="2 5" id="KW-0812">Transmembrane</keyword>
<feature type="transmembrane region" description="Helical" evidence="5">
    <location>
        <begin position="379"/>
        <end position="400"/>
    </location>
</feature>
<name>A0A166KRK1_NODSP</name>
<proteinExistence type="predicted"/>
<evidence type="ECO:0000313" key="7">
    <source>
        <dbReference type="EMBL" id="KZL51461.1"/>
    </source>
</evidence>
<feature type="transmembrane region" description="Helical" evidence="5">
    <location>
        <begin position="253"/>
        <end position="271"/>
    </location>
</feature>
<dbReference type="GO" id="GO:0016020">
    <property type="term" value="C:membrane"/>
    <property type="evidence" value="ECO:0007669"/>
    <property type="project" value="UniProtKB-SubCell"/>
</dbReference>
<evidence type="ECO:0000259" key="6">
    <source>
        <dbReference type="Pfam" id="PF04932"/>
    </source>
</evidence>
<organism evidence="7 8">
    <name type="scientific">Nodularia spumigena CENA596</name>
    <dbReference type="NCBI Taxonomy" id="1819295"/>
    <lineage>
        <taxon>Bacteria</taxon>
        <taxon>Bacillati</taxon>
        <taxon>Cyanobacteriota</taxon>
        <taxon>Cyanophyceae</taxon>
        <taxon>Nostocales</taxon>
        <taxon>Nodulariaceae</taxon>
        <taxon>Nodularia</taxon>
    </lineage>
</organism>
<dbReference type="GeneID" id="78018745"/>
<dbReference type="AlphaFoldDB" id="A0A166KRK1"/>
<reference evidence="7 8" key="1">
    <citation type="submission" date="2016-04" db="EMBL/GenBank/DDBJ databases">
        <title>Draft Genome Assembly of the Bloom-forming Cyanobacterium Nodularia spumigena Strain CENA596 in Shrimp Production Ponds.</title>
        <authorList>
            <person name="Popin R.V."/>
            <person name="Rigonato J."/>
            <person name="Abreu V.A."/>
            <person name="Andreote A.P."/>
            <person name="Silveira S.B."/>
            <person name="Odebrecht C."/>
            <person name="Fiore M.F."/>
        </authorList>
    </citation>
    <scope>NUCLEOTIDE SEQUENCE [LARGE SCALE GENOMIC DNA]</scope>
    <source>
        <strain evidence="7 8">CENA596</strain>
    </source>
</reference>
<sequence length="475" mass="53434">MNLVWQRFTLSYLPLKKYLATSYLHRFLVGILHSWRQSSILMQWGDVIAVALLSLVYALAPFVSSSLVGVLLVACVGFWLLLTLSDESASTTTPLFTPIHLLVLLYWAIAVVSTALSPVKQAAFKDLVVLTLYLLLFALCARVLRSPRLRSWIITLYLHVSLIVSIYGLRQWFFGARALATWVDPQSPLANTTRVYSYLGNPNLLAGYLVPAVVFSLVAIFAWASWIKKALALTMFVANGACLVLTFSRGGWIALVVGLLTAIALLVYWWTVQMPPFWRTWSLPMILGGMISLLFLAIIFVEPVRIRVLSIFADRQDSSNNFRRNVWDAVFEMIRDFPIIGIGPGHNSFNKIYPLYQRPRYTALSAYSVFLEVAVETGLVGLACFLWLIIVTFNSAFLQVRRLRQSRSVEGFWLIGAFATVAGMLAHGTVDTIWFRPEVNSLWWLMVALIASYWTPIAQDHTQNLNSSHGEPTAN</sequence>
<evidence type="ECO:0000256" key="3">
    <source>
        <dbReference type="ARBA" id="ARBA00022989"/>
    </source>
</evidence>
<dbReference type="InterPro" id="IPR007016">
    <property type="entry name" value="O-antigen_ligase-rel_domated"/>
</dbReference>
<dbReference type="InterPro" id="IPR051533">
    <property type="entry name" value="WaaL-like"/>
</dbReference>
<dbReference type="InterPro" id="IPR006007">
    <property type="entry name" value="Inorganic_carbon_transpt"/>
</dbReference>
<dbReference type="Pfam" id="PF04932">
    <property type="entry name" value="Wzy_C"/>
    <property type="match status" value="1"/>
</dbReference>
<dbReference type="EMBL" id="LWAJ01000019">
    <property type="protein sequence ID" value="KZL51461.1"/>
    <property type="molecule type" value="Genomic_DNA"/>
</dbReference>
<keyword evidence="3 5" id="KW-1133">Transmembrane helix</keyword>
<feature type="transmembrane region" description="Helical" evidence="5">
    <location>
        <begin position="205"/>
        <end position="223"/>
    </location>
</feature>
<comment type="subcellular location">
    <subcellularLocation>
        <location evidence="1">Membrane</location>
        <topology evidence="1">Multi-pass membrane protein</topology>
    </subcellularLocation>
</comment>
<comment type="caution">
    <text evidence="7">The sequence shown here is derived from an EMBL/GenBank/DDBJ whole genome shotgun (WGS) entry which is preliminary data.</text>
</comment>